<sequence>MRAQYVKYLGLYIDEHFNWSEHVNKVIHKFLPLANIHDDLYLIYKMLPIKGIYEYNLIISLHRCKCSTDPDTNKAKHNHATRNSSEKFLCSVRTEYG</sequence>
<accession>A0ABQ9GC23</accession>
<reference evidence="1 2" key="1">
    <citation type="submission" date="2023-02" db="EMBL/GenBank/DDBJ databases">
        <title>LHISI_Scaffold_Assembly.</title>
        <authorList>
            <person name="Stuart O.P."/>
            <person name="Cleave R."/>
            <person name="Magrath M.J.L."/>
            <person name="Mikheyev A.S."/>
        </authorList>
    </citation>
    <scope>NUCLEOTIDE SEQUENCE [LARGE SCALE GENOMIC DNA]</scope>
    <source>
        <strain evidence="1">Daus_M_001</strain>
        <tissue evidence="1">Leg muscle</tissue>
    </source>
</reference>
<proteinExistence type="predicted"/>
<name>A0ABQ9GC23_9NEOP</name>
<dbReference type="EMBL" id="JARBHB010000013">
    <property type="protein sequence ID" value="KAJ8869964.1"/>
    <property type="molecule type" value="Genomic_DNA"/>
</dbReference>
<protein>
    <recommendedName>
        <fullName evidence="3">Reverse transcriptase</fullName>
    </recommendedName>
</protein>
<evidence type="ECO:0000313" key="1">
    <source>
        <dbReference type="EMBL" id="KAJ8869964.1"/>
    </source>
</evidence>
<dbReference type="Proteomes" id="UP001159363">
    <property type="component" value="Chromosome 12"/>
</dbReference>
<evidence type="ECO:0008006" key="3">
    <source>
        <dbReference type="Google" id="ProtNLM"/>
    </source>
</evidence>
<evidence type="ECO:0000313" key="2">
    <source>
        <dbReference type="Proteomes" id="UP001159363"/>
    </source>
</evidence>
<organism evidence="1 2">
    <name type="scientific">Dryococelus australis</name>
    <dbReference type="NCBI Taxonomy" id="614101"/>
    <lineage>
        <taxon>Eukaryota</taxon>
        <taxon>Metazoa</taxon>
        <taxon>Ecdysozoa</taxon>
        <taxon>Arthropoda</taxon>
        <taxon>Hexapoda</taxon>
        <taxon>Insecta</taxon>
        <taxon>Pterygota</taxon>
        <taxon>Neoptera</taxon>
        <taxon>Polyneoptera</taxon>
        <taxon>Phasmatodea</taxon>
        <taxon>Verophasmatodea</taxon>
        <taxon>Anareolatae</taxon>
        <taxon>Phasmatidae</taxon>
        <taxon>Eurycanthinae</taxon>
        <taxon>Dryococelus</taxon>
    </lineage>
</organism>
<keyword evidence="2" id="KW-1185">Reference proteome</keyword>
<comment type="caution">
    <text evidence="1">The sequence shown here is derived from an EMBL/GenBank/DDBJ whole genome shotgun (WGS) entry which is preliminary data.</text>
</comment>
<gene>
    <name evidence="1" type="ORF">PR048_028975</name>
</gene>